<accession>A0A9P0BY78</accession>
<dbReference type="CDD" id="cd02248">
    <property type="entry name" value="Peptidase_C1A"/>
    <property type="match status" value="1"/>
</dbReference>
<dbReference type="AlphaFoldDB" id="A0A9P0BY78"/>
<dbReference type="InterPro" id="IPR039417">
    <property type="entry name" value="Peptidase_C1A_papain-like"/>
</dbReference>
<dbReference type="PROSITE" id="PS00639">
    <property type="entry name" value="THIOL_PROTEASE_HIS"/>
    <property type="match status" value="1"/>
</dbReference>
<comment type="similarity">
    <text evidence="1">Belongs to the peptidase C1 family.</text>
</comment>
<evidence type="ECO:0000313" key="5">
    <source>
        <dbReference type="Proteomes" id="UP001154114"/>
    </source>
</evidence>
<dbReference type="EMBL" id="LR824007">
    <property type="protein sequence ID" value="CAH0602842.1"/>
    <property type="molecule type" value="Genomic_DNA"/>
</dbReference>
<evidence type="ECO:0000256" key="2">
    <source>
        <dbReference type="ARBA" id="ARBA00023157"/>
    </source>
</evidence>
<keyword evidence="2" id="KW-1015">Disulfide bond</keyword>
<dbReference type="PROSITE" id="PS00640">
    <property type="entry name" value="THIOL_PROTEASE_ASN"/>
    <property type="match status" value="1"/>
</dbReference>
<protein>
    <recommendedName>
        <fullName evidence="3">Peptidase C1A papain C-terminal domain-containing protein</fullName>
    </recommendedName>
</protein>
<dbReference type="GO" id="GO:0008234">
    <property type="term" value="F:cysteine-type peptidase activity"/>
    <property type="evidence" value="ECO:0007669"/>
    <property type="project" value="InterPro"/>
</dbReference>
<reference evidence="4" key="1">
    <citation type="submission" date="2021-12" db="EMBL/GenBank/DDBJ databases">
        <authorList>
            <person name="King R."/>
        </authorList>
    </citation>
    <scope>NUCLEOTIDE SEQUENCE</scope>
</reference>
<dbReference type="PANTHER" id="PTHR12411">
    <property type="entry name" value="CYSTEINE PROTEASE FAMILY C1-RELATED"/>
    <property type="match status" value="1"/>
</dbReference>
<dbReference type="Gene3D" id="3.90.70.10">
    <property type="entry name" value="Cysteine proteinases"/>
    <property type="match status" value="1"/>
</dbReference>
<dbReference type="Proteomes" id="UP001154114">
    <property type="component" value="Chromosome 4"/>
</dbReference>
<evidence type="ECO:0000259" key="3">
    <source>
        <dbReference type="SMART" id="SM00645"/>
    </source>
</evidence>
<evidence type="ECO:0000256" key="1">
    <source>
        <dbReference type="ARBA" id="ARBA00008455"/>
    </source>
</evidence>
<dbReference type="GO" id="GO:0006508">
    <property type="term" value="P:proteolysis"/>
    <property type="evidence" value="ECO:0007669"/>
    <property type="project" value="InterPro"/>
</dbReference>
<dbReference type="InterPro" id="IPR013128">
    <property type="entry name" value="Peptidase_C1A"/>
</dbReference>
<organism evidence="4 5">
    <name type="scientific">Chrysodeixis includens</name>
    <name type="common">Soybean looper</name>
    <name type="synonym">Pseudoplusia includens</name>
    <dbReference type="NCBI Taxonomy" id="689277"/>
    <lineage>
        <taxon>Eukaryota</taxon>
        <taxon>Metazoa</taxon>
        <taxon>Ecdysozoa</taxon>
        <taxon>Arthropoda</taxon>
        <taxon>Hexapoda</taxon>
        <taxon>Insecta</taxon>
        <taxon>Pterygota</taxon>
        <taxon>Neoptera</taxon>
        <taxon>Endopterygota</taxon>
        <taxon>Lepidoptera</taxon>
        <taxon>Glossata</taxon>
        <taxon>Ditrysia</taxon>
        <taxon>Noctuoidea</taxon>
        <taxon>Noctuidae</taxon>
        <taxon>Plusiinae</taxon>
        <taxon>Chrysodeixis</taxon>
    </lineage>
</organism>
<gene>
    <name evidence="4" type="ORF">CINC_LOCUS10184</name>
</gene>
<dbReference type="SMART" id="SM00645">
    <property type="entry name" value="Pept_C1"/>
    <property type="match status" value="1"/>
</dbReference>
<dbReference type="InterPro" id="IPR000668">
    <property type="entry name" value="Peptidase_C1A_C"/>
</dbReference>
<feature type="domain" description="Peptidase C1A papain C-terminal" evidence="3">
    <location>
        <begin position="3"/>
        <end position="147"/>
    </location>
</feature>
<dbReference type="InterPro" id="IPR038765">
    <property type="entry name" value="Papain-like_cys_pep_sf"/>
</dbReference>
<evidence type="ECO:0000313" key="4">
    <source>
        <dbReference type="EMBL" id="CAH0602842.1"/>
    </source>
</evidence>
<name>A0A9P0BY78_CHRIL</name>
<dbReference type="SUPFAM" id="SSF54001">
    <property type="entry name" value="Cysteine proteinases"/>
    <property type="match status" value="1"/>
</dbReference>
<proteinExistence type="inferred from homology"/>
<dbReference type="InterPro" id="IPR025661">
    <property type="entry name" value="Pept_asp_AS"/>
</dbReference>
<dbReference type="OrthoDB" id="10253408at2759"/>
<dbReference type="InterPro" id="IPR025660">
    <property type="entry name" value="Pept_his_AS"/>
</dbReference>
<dbReference type="Pfam" id="PF00112">
    <property type="entry name" value="Peptidase_C1"/>
    <property type="match status" value="1"/>
</dbReference>
<keyword evidence="5" id="KW-1185">Reference proteome</keyword>
<sequence length="149" mass="16183">MQNSILSLVKAGGSESENDYPYEATSGDCRFDASKVKVKVIGCHAYDLKSPETLKQLLYHNGPIVIGVRGSPLQAYVSGIMNDESCETGNLNHAVLLVGYGVENNVPFWTVKNSWGLTFGENGYFRVKRGEHINSCGMMNNAMCSAVVA</sequence>